<gene>
    <name evidence="1" type="ORF">A8U91_00976</name>
</gene>
<name>A0A1B8P360_HALEL</name>
<dbReference type="PATRIC" id="fig|2746.7.peg.1007"/>
<dbReference type="AlphaFoldDB" id="A0A1B8P360"/>
<dbReference type="EMBL" id="MAJD01000001">
    <property type="protein sequence ID" value="OBX36633.1"/>
    <property type="molecule type" value="Genomic_DNA"/>
</dbReference>
<proteinExistence type="predicted"/>
<reference evidence="1 2" key="1">
    <citation type="submission" date="2016-06" db="EMBL/GenBank/DDBJ databases">
        <title>Genome sequence of halotolerant plant growth promoting strain of Halomonas elongata HEK1 isolated from salterns of Rann of Kutch, Gujarat, India.</title>
        <authorList>
            <person name="Gaba S."/>
            <person name="Singh R.N."/>
            <person name="Abrol S."/>
            <person name="Kaushik R."/>
            <person name="Saxena A.K."/>
        </authorList>
    </citation>
    <scope>NUCLEOTIDE SEQUENCE [LARGE SCALE GENOMIC DNA]</scope>
    <source>
        <strain evidence="1 2">HEK1</strain>
    </source>
</reference>
<accession>A0A1B8P360</accession>
<evidence type="ECO:0000313" key="1">
    <source>
        <dbReference type="EMBL" id="OBX36633.1"/>
    </source>
</evidence>
<protein>
    <submittedName>
        <fullName evidence="1">Uncharacterized protein</fullName>
    </submittedName>
</protein>
<organism evidence="1 2">
    <name type="scientific">Halomonas elongata</name>
    <dbReference type="NCBI Taxonomy" id="2746"/>
    <lineage>
        <taxon>Bacteria</taxon>
        <taxon>Pseudomonadati</taxon>
        <taxon>Pseudomonadota</taxon>
        <taxon>Gammaproteobacteria</taxon>
        <taxon>Oceanospirillales</taxon>
        <taxon>Halomonadaceae</taxon>
        <taxon>Halomonas</taxon>
    </lineage>
</organism>
<evidence type="ECO:0000313" key="2">
    <source>
        <dbReference type="Proteomes" id="UP000092504"/>
    </source>
</evidence>
<comment type="caution">
    <text evidence="1">The sequence shown here is derived from an EMBL/GenBank/DDBJ whole genome shotgun (WGS) entry which is preliminary data.</text>
</comment>
<sequence length="49" mass="5726">MMLKRVARLPLWLAELFSGTKSFVANPLIGSRRLNRWGCMSDESRWRMG</sequence>
<dbReference type="Proteomes" id="UP000092504">
    <property type="component" value="Unassembled WGS sequence"/>
</dbReference>